<reference evidence="1 2" key="2">
    <citation type="submission" date="2009-01" db="EMBL/GenBank/DDBJ databases">
        <title>Draft genome sequence of Bacteroides cellulosilyticus (DSM 14838).</title>
        <authorList>
            <person name="Sudarsanam P."/>
            <person name="Ley R."/>
            <person name="Guruge J."/>
            <person name="Turnbaugh P.J."/>
            <person name="Mahowald M."/>
            <person name="Liep D."/>
            <person name="Gordon J."/>
        </authorList>
    </citation>
    <scope>NUCLEOTIDE SEQUENCE [LARGE SCALE GENOMIC DNA]</scope>
    <source>
        <strain evidence="1 2">DSM 14838</strain>
    </source>
</reference>
<accession>E2NCJ5</accession>
<reference evidence="1 2" key="1">
    <citation type="submission" date="2008-12" db="EMBL/GenBank/DDBJ databases">
        <authorList>
            <person name="Fulton L."/>
            <person name="Clifton S."/>
            <person name="Fulton B."/>
            <person name="Xu J."/>
            <person name="Minx P."/>
            <person name="Pepin K.H."/>
            <person name="Johnson M."/>
            <person name="Bhonagiri V."/>
            <person name="Nash W.E."/>
            <person name="Mardis E.R."/>
            <person name="Wilson R.K."/>
        </authorList>
    </citation>
    <scope>NUCLEOTIDE SEQUENCE [LARGE SCALE GENOMIC DNA]</scope>
    <source>
        <strain evidence="1 2">DSM 14838</strain>
    </source>
</reference>
<proteinExistence type="predicted"/>
<dbReference type="AlphaFoldDB" id="E2NCJ5"/>
<evidence type="ECO:0000313" key="1">
    <source>
        <dbReference type="EMBL" id="EEF90365.1"/>
    </source>
</evidence>
<comment type="caution">
    <text evidence="1">The sequence shown here is derived from an EMBL/GenBank/DDBJ whole genome shotgun (WGS) entry which is preliminary data.</text>
</comment>
<gene>
    <name evidence="1" type="ORF">BACCELL_02003</name>
</gene>
<dbReference type="EMBL" id="ACCH01000156">
    <property type="protein sequence ID" value="EEF90365.1"/>
    <property type="molecule type" value="Genomic_DNA"/>
</dbReference>
<sequence length="41" mass="5014">MDHGVMYYFLYAMRMHSFQPMARYDEKKRTKISISLIKRGI</sequence>
<evidence type="ECO:0000313" key="2">
    <source>
        <dbReference type="Proteomes" id="UP000003711"/>
    </source>
</evidence>
<dbReference type="Proteomes" id="UP000003711">
    <property type="component" value="Unassembled WGS sequence"/>
</dbReference>
<name>E2NCJ5_9BACE</name>
<protein>
    <submittedName>
        <fullName evidence="1">Uncharacterized protein</fullName>
    </submittedName>
</protein>
<dbReference type="HOGENOM" id="CLU_3265396_0_0_10"/>
<organism evidence="1 2">
    <name type="scientific">Bacteroides cellulosilyticus DSM 14838</name>
    <dbReference type="NCBI Taxonomy" id="537012"/>
    <lineage>
        <taxon>Bacteria</taxon>
        <taxon>Pseudomonadati</taxon>
        <taxon>Bacteroidota</taxon>
        <taxon>Bacteroidia</taxon>
        <taxon>Bacteroidales</taxon>
        <taxon>Bacteroidaceae</taxon>
        <taxon>Bacteroides</taxon>
    </lineage>
</organism>